<dbReference type="EMBL" id="BOOB01000047">
    <property type="protein sequence ID" value="GIH35650.1"/>
    <property type="molecule type" value="Genomic_DNA"/>
</dbReference>
<dbReference type="Proteomes" id="UP000651728">
    <property type="component" value="Unassembled WGS sequence"/>
</dbReference>
<comment type="caution">
    <text evidence="1">The sequence shown here is derived from an EMBL/GenBank/DDBJ whole genome shotgun (WGS) entry which is preliminary data.</text>
</comment>
<gene>
    <name evidence="1" type="ORF">Mam01_58140</name>
</gene>
<organism evidence="1 2">
    <name type="scientific">Microbispora amethystogenes</name>
    <dbReference type="NCBI Taxonomy" id="1427754"/>
    <lineage>
        <taxon>Bacteria</taxon>
        <taxon>Bacillati</taxon>
        <taxon>Actinomycetota</taxon>
        <taxon>Actinomycetes</taxon>
        <taxon>Streptosporangiales</taxon>
        <taxon>Streptosporangiaceae</taxon>
        <taxon>Microbispora</taxon>
    </lineage>
</organism>
<evidence type="ECO:0000313" key="1">
    <source>
        <dbReference type="EMBL" id="GIH35650.1"/>
    </source>
</evidence>
<name>A0ABQ4FLI0_9ACTN</name>
<sequence length="76" mass="8111">MAVGTALTDTDDEDEGRWYSYPLVGVKATLGLKLAQSVGGCELSFEVFGSADDVLAAQIKLARDMAAKYVIISRLV</sequence>
<evidence type="ECO:0000313" key="2">
    <source>
        <dbReference type="Proteomes" id="UP000651728"/>
    </source>
</evidence>
<reference evidence="1 2" key="1">
    <citation type="submission" date="2021-01" db="EMBL/GenBank/DDBJ databases">
        <title>Whole genome shotgun sequence of Microbispora amethystogenes NBRC 101907.</title>
        <authorList>
            <person name="Komaki H."/>
            <person name="Tamura T."/>
        </authorList>
    </citation>
    <scope>NUCLEOTIDE SEQUENCE [LARGE SCALE GENOMIC DNA]</scope>
    <source>
        <strain evidence="1 2">NBRC 101907</strain>
    </source>
</reference>
<dbReference type="RefSeq" id="WP_204288359.1">
    <property type="nucleotide sequence ID" value="NZ_BAABEJ010000007.1"/>
</dbReference>
<protein>
    <submittedName>
        <fullName evidence="1">Uncharacterized protein</fullName>
    </submittedName>
</protein>
<accession>A0ABQ4FLI0</accession>
<proteinExistence type="predicted"/>
<keyword evidence="2" id="KW-1185">Reference proteome</keyword>